<reference evidence="2 5" key="2">
    <citation type="submission" date="2023-11" db="EMBL/GenBank/DDBJ databases">
        <title>Plant-associative lifestyle of Vibrio porteresiae and its evolutionary dynamics.</title>
        <authorList>
            <person name="Rameshkumar N."/>
            <person name="Kirti K."/>
        </authorList>
    </citation>
    <scope>NUCLEOTIDE SEQUENCE [LARGE SCALE GENOMIC DNA]</scope>
    <source>
        <strain evidence="2 5">MSSRF38</strain>
    </source>
</reference>
<dbReference type="Gene3D" id="3.40.630.30">
    <property type="match status" value="1"/>
</dbReference>
<dbReference type="RefSeq" id="WP_087482406.1">
    <property type="nucleotide sequence ID" value="NZ_AP024883.1"/>
</dbReference>
<sequence>MREILHRAGDIVFTKLDGSNVEAFKQFYTARLKDENQSLYLDYETLEKTIDDDLSNGSVTFMAYKDDRIIGSLKCLDNPADTLKRSGMWNVDLSRLRQYGGLCYMGRYGIDKSYITEPAVNQGLFLLAIMHSVQNDNFFLMTEAVPKQVRTYRRLGFHPVLSGEKPYVWLEVAELCPMINNIIHFAASINDDDRGMRVHELFSDEIRNKIATLSTNKELMNLHHDSLVEYIHEDVAILP</sequence>
<evidence type="ECO:0000259" key="1">
    <source>
        <dbReference type="Pfam" id="PF21926"/>
    </source>
</evidence>
<evidence type="ECO:0000313" key="2">
    <source>
        <dbReference type="EMBL" id="MDW6002910.1"/>
    </source>
</evidence>
<dbReference type="InterPro" id="IPR016181">
    <property type="entry name" value="Acyl_CoA_acyltransferase"/>
</dbReference>
<reference evidence="3 4" key="1">
    <citation type="submission" date="2017-05" db="EMBL/GenBank/DDBJ databases">
        <authorList>
            <person name="Song R."/>
            <person name="Chenine A.L."/>
            <person name="Ruprecht R.M."/>
        </authorList>
    </citation>
    <scope>NUCLEOTIDE SEQUENCE [LARGE SCALE GENOMIC DNA]</scope>
    <source>
        <strain evidence="3 4">CECT 7927</strain>
    </source>
</reference>
<dbReference type="InterPro" id="IPR054597">
    <property type="entry name" value="FeeM_cat"/>
</dbReference>
<dbReference type="Proteomes" id="UP000196125">
    <property type="component" value="Unassembled WGS sequence"/>
</dbReference>
<dbReference type="SUPFAM" id="SSF55729">
    <property type="entry name" value="Acyl-CoA N-acyltransferases (Nat)"/>
    <property type="match status" value="1"/>
</dbReference>
<evidence type="ECO:0000313" key="4">
    <source>
        <dbReference type="Proteomes" id="UP000196125"/>
    </source>
</evidence>
<keyword evidence="5" id="KW-1185">Reference proteome</keyword>
<accession>A0A1Y6IXK7</accession>
<dbReference type="EMBL" id="FXXI01000009">
    <property type="protein sequence ID" value="SMS02399.1"/>
    <property type="molecule type" value="Genomic_DNA"/>
</dbReference>
<protein>
    <recommendedName>
        <fullName evidence="1">N-acyl amino acid synthase FeeM catalytic core domain-containing protein</fullName>
    </recommendedName>
</protein>
<proteinExistence type="predicted"/>
<dbReference type="EMBL" id="JAWRCO010000001">
    <property type="protein sequence ID" value="MDW6002910.1"/>
    <property type="molecule type" value="Genomic_DNA"/>
</dbReference>
<evidence type="ECO:0000313" key="3">
    <source>
        <dbReference type="EMBL" id="SMS02399.1"/>
    </source>
</evidence>
<gene>
    <name evidence="2" type="ORF">SBX37_08570</name>
    <name evidence="3" type="ORF">VIM7927_03721</name>
</gene>
<dbReference type="AlphaFoldDB" id="A0A1Y6IXK7"/>
<name>A0A1Y6IXK7_9VIBR</name>
<dbReference type="Proteomes" id="UP001283366">
    <property type="component" value="Unassembled WGS sequence"/>
</dbReference>
<evidence type="ECO:0000313" key="5">
    <source>
        <dbReference type="Proteomes" id="UP001283366"/>
    </source>
</evidence>
<organism evidence="3 4">
    <name type="scientific">Vibrio mangrovi</name>
    <dbReference type="NCBI Taxonomy" id="474394"/>
    <lineage>
        <taxon>Bacteria</taxon>
        <taxon>Pseudomonadati</taxon>
        <taxon>Pseudomonadota</taxon>
        <taxon>Gammaproteobacteria</taxon>
        <taxon>Vibrionales</taxon>
        <taxon>Vibrionaceae</taxon>
        <taxon>Vibrio</taxon>
    </lineage>
</organism>
<feature type="domain" description="N-acyl amino acid synthase FeeM catalytic core" evidence="1">
    <location>
        <begin position="53"/>
        <end position="168"/>
    </location>
</feature>
<dbReference type="Pfam" id="PF21926">
    <property type="entry name" value="FeeM"/>
    <property type="match status" value="1"/>
</dbReference>